<feature type="transmembrane region" description="Helical" evidence="7">
    <location>
        <begin position="76"/>
        <end position="97"/>
    </location>
</feature>
<feature type="transmembrane region" description="Helical" evidence="7">
    <location>
        <begin position="7"/>
        <end position="32"/>
    </location>
</feature>
<reference evidence="9 10" key="1">
    <citation type="journal article" date="2019" name="Nat. Microbiol.">
        <title>Mediterranean grassland soil C-N compound turnover is dependent on rainfall and depth, and is mediated by genomically divergent microorganisms.</title>
        <authorList>
            <person name="Diamond S."/>
            <person name="Andeer P.F."/>
            <person name="Li Z."/>
            <person name="Crits-Christoph A."/>
            <person name="Burstein D."/>
            <person name="Anantharaman K."/>
            <person name="Lane K.R."/>
            <person name="Thomas B.C."/>
            <person name="Pan C."/>
            <person name="Northen T.R."/>
            <person name="Banfield J.F."/>
        </authorList>
    </citation>
    <scope>NUCLEOTIDE SEQUENCE [LARGE SCALE GENOMIC DNA]</scope>
    <source>
        <strain evidence="9">NP_7</strain>
    </source>
</reference>
<keyword evidence="2 7" id="KW-0813">Transport</keyword>
<dbReference type="InterPro" id="IPR035906">
    <property type="entry name" value="MetI-like_sf"/>
</dbReference>
<evidence type="ECO:0000313" key="10">
    <source>
        <dbReference type="Proteomes" id="UP000320048"/>
    </source>
</evidence>
<comment type="similarity">
    <text evidence="7">Belongs to the binding-protein-dependent transport system permease family.</text>
</comment>
<evidence type="ECO:0000256" key="6">
    <source>
        <dbReference type="ARBA" id="ARBA00023136"/>
    </source>
</evidence>
<dbReference type="PROSITE" id="PS50928">
    <property type="entry name" value="ABC_TM1"/>
    <property type="match status" value="1"/>
</dbReference>
<feature type="domain" description="ABC transmembrane type-1" evidence="8">
    <location>
        <begin position="72"/>
        <end position="261"/>
    </location>
</feature>
<gene>
    <name evidence="9" type="ORF">E6H04_00285</name>
</gene>
<dbReference type="InterPro" id="IPR000515">
    <property type="entry name" value="MetI-like"/>
</dbReference>
<dbReference type="PANTHER" id="PTHR43744:SF8">
    <property type="entry name" value="SN-GLYCEROL-3-PHOSPHATE TRANSPORT SYSTEM PERMEASE PROTEIN UGPE"/>
    <property type="match status" value="1"/>
</dbReference>
<evidence type="ECO:0000256" key="3">
    <source>
        <dbReference type="ARBA" id="ARBA00022475"/>
    </source>
</evidence>
<evidence type="ECO:0000256" key="2">
    <source>
        <dbReference type="ARBA" id="ARBA00022448"/>
    </source>
</evidence>
<evidence type="ECO:0000256" key="4">
    <source>
        <dbReference type="ARBA" id="ARBA00022692"/>
    </source>
</evidence>
<comment type="subcellular location">
    <subcellularLocation>
        <location evidence="1 7">Cell membrane</location>
        <topology evidence="1 7">Multi-pass membrane protein</topology>
    </subcellularLocation>
</comment>
<dbReference type="GO" id="GO:0005886">
    <property type="term" value="C:plasma membrane"/>
    <property type="evidence" value="ECO:0007669"/>
    <property type="project" value="UniProtKB-SubCell"/>
</dbReference>
<evidence type="ECO:0000256" key="1">
    <source>
        <dbReference type="ARBA" id="ARBA00004651"/>
    </source>
</evidence>
<evidence type="ECO:0000256" key="7">
    <source>
        <dbReference type="RuleBase" id="RU363032"/>
    </source>
</evidence>
<evidence type="ECO:0000313" key="9">
    <source>
        <dbReference type="EMBL" id="TMI85001.1"/>
    </source>
</evidence>
<dbReference type="EMBL" id="VBAO01000008">
    <property type="protein sequence ID" value="TMI85001.1"/>
    <property type="molecule type" value="Genomic_DNA"/>
</dbReference>
<name>A0A537JN70_9BACT</name>
<keyword evidence="6 7" id="KW-0472">Membrane</keyword>
<dbReference type="CDD" id="cd06261">
    <property type="entry name" value="TM_PBP2"/>
    <property type="match status" value="1"/>
</dbReference>
<keyword evidence="3" id="KW-1003">Cell membrane</keyword>
<dbReference type="Gene3D" id="1.10.3720.10">
    <property type="entry name" value="MetI-like"/>
    <property type="match status" value="1"/>
</dbReference>
<comment type="caution">
    <text evidence="9">The sequence shown here is derived from an EMBL/GenBank/DDBJ whole genome shotgun (WGS) entry which is preliminary data.</text>
</comment>
<accession>A0A537JN70</accession>
<proteinExistence type="inferred from homology"/>
<keyword evidence="4 7" id="KW-0812">Transmembrane</keyword>
<dbReference type="GO" id="GO:0055085">
    <property type="term" value="P:transmembrane transport"/>
    <property type="evidence" value="ECO:0007669"/>
    <property type="project" value="InterPro"/>
</dbReference>
<dbReference type="AlphaFoldDB" id="A0A537JN70"/>
<evidence type="ECO:0000256" key="5">
    <source>
        <dbReference type="ARBA" id="ARBA00022989"/>
    </source>
</evidence>
<feature type="transmembrane region" description="Helical" evidence="7">
    <location>
        <begin position="109"/>
        <end position="128"/>
    </location>
</feature>
<sequence>MRKARRISAAVALDALMVALAIVVLFPLLYAIGTSFKSDAEVNQYPPTLWPQRWEFGNYGAALRVAPIARFLLNSFIQSGAVTLGQLATAALAGFAFSYIEFPGRQPMFFLFLSTLMVPAEVTLIPNYLTVRGIGWLNTYPALVAPFLATAFGTFLLRQFFLTIPRELWDAALIDGCSRRRFLVTILVPLARPALATLGIYAFLSTWNQYLWPLLVINSQEMRTVQVGLAILQSQEIVSWSLVMAGIVMIVAPTVILFLAGYRHVVRGLTAGAVKG</sequence>
<dbReference type="PANTHER" id="PTHR43744">
    <property type="entry name" value="ABC TRANSPORTER PERMEASE PROTEIN MG189-RELATED-RELATED"/>
    <property type="match status" value="1"/>
</dbReference>
<keyword evidence="5 7" id="KW-1133">Transmembrane helix</keyword>
<dbReference type="SUPFAM" id="SSF161098">
    <property type="entry name" value="MetI-like"/>
    <property type="match status" value="1"/>
</dbReference>
<feature type="transmembrane region" description="Helical" evidence="7">
    <location>
        <begin position="182"/>
        <end position="204"/>
    </location>
</feature>
<feature type="transmembrane region" description="Helical" evidence="7">
    <location>
        <begin position="140"/>
        <end position="161"/>
    </location>
</feature>
<dbReference type="Pfam" id="PF00528">
    <property type="entry name" value="BPD_transp_1"/>
    <property type="match status" value="1"/>
</dbReference>
<dbReference type="Proteomes" id="UP000320048">
    <property type="component" value="Unassembled WGS sequence"/>
</dbReference>
<feature type="transmembrane region" description="Helical" evidence="7">
    <location>
        <begin position="237"/>
        <end position="260"/>
    </location>
</feature>
<organism evidence="9 10">
    <name type="scientific">Candidatus Segetimicrobium genomatis</name>
    <dbReference type="NCBI Taxonomy" id="2569760"/>
    <lineage>
        <taxon>Bacteria</taxon>
        <taxon>Bacillati</taxon>
        <taxon>Candidatus Sysuimicrobiota</taxon>
        <taxon>Candidatus Sysuimicrobiia</taxon>
        <taxon>Candidatus Sysuimicrobiales</taxon>
        <taxon>Candidatus Segetimicrobiaceae</taxon>
        <taxon>Candidatus Segetimicrobium</taxon>
    </lineage>
</organism>
<evidence type="ECO:0000259" key="8">
    <source>
        <dbReference type="PROSITE" id="PS50928"/>
    </source>
</evidence>
<protein>
    <submittedName>
        <fullName evidence="9">Carbohydrate ABC transporter permease</fullName>
    </submittedName>
</protein>